<dbReference type="RefSeq" id="NP_491183.2">
    <property type="nucleotide sequence ID" value="NM_058782.2"/>
</dbReference>
<dbReference type="Proteomes" id="UP000001940">
    <property type="component" value="Chromosome I"/>
</dbReference>
<dbReference type="KEGG" id="cel:CELE_Y47G6A.3"/>
<reference evidence="3 4" key="1">
    <citation type="journal article" date="1998" name="Science">
        <title>Genome sequence of the nematode C. elegans: a platform for investigating biology.</title>
        <authorList>
            <consortium name="The C. elegans sequencing consortium"/>
            <person name="Sulson J.E."/>
            <person name="Waterston R."/>
        </authorList>
    </citation>
    <scope>NUCLEOTIDE SEQUENCE [LARGE SCALE GENOMIC DNA]</scope>
    <source>
        <strain evidence="3 4">Bristol N2</strain>
    </source>
</reference>
<evidence type="ECO:0000256" key="2">
    <source>
        <dbReference type="SAM" id="Phobius"/>
    </source>
</evidence>
<keyword evidence="2" id="KW-0472">Membrane</keyword>
<name>Q9N3R8_CAEEL</name>
<dbReference type="InParanoid" id="Q9N3R8"/>
<feature type="compositionally biased region" description="Basic residues" evidence="1">
    <location>
        <begin position="168"/>
        <end position="177"/>
    </location>
</feature>
<protein>
    <submittedName>
        <fullName evidence="3">Uncharacterized protein</fullName>
    </submittedName>
</protein>
<dbReference type="OMA" id="TEYSMAY"/>
<dbReference type="eggNOG" id="ENOG502RVTK">
    <property type="taxonomic scope" value="Eukaryota"/>
</dbReference>
<dbReference type="PaxDb" id="6239-Y47G6A.3"/>
<gene>
    <name evidence="3" type="ORF">CELE_Y47G6A.3</name>
    <name evidence="3 5" type="ORF">Y47G6A.3</name>
</gene>
<feature type="transmembrane region" description="Helical" evidence="2">
    <location>
        <begin position="7"/>
        <end position="26"/>
    </location>
</feature>
<dbReference type="CTD" id="189991"/>
<evidence type="ECO:0000313" key="3">
    <source>
        <dbReference type="EMBL" id="CCD72584.1"/>
    </source>
</evidence>
<feature type="compositionally biased region" description="Basic and acidic residues" evidence="1">
    <location>
        <begin position="142"/>
        <end position="160"/>
    </location>
</feature>
<feature type="compositionally biased region" description="Low complexity" evidence="1">
    <location>
        <begin position="178"/>
        <end position="197"/>
    </location>
</feature>
<dbReference type="AGR" id="WB:WBGene00021633"/>
<evidence type="ECO:0000256" key="1">
    <source>
        <dbReference type="SAM" id="MobiDB-lite"/>
    </source>
</evidence>
<proteinExistence type="predicted"/>
<keyword evidence="2" id="KW-0812">Transmembrane</keyword>
<dbReference type="WormBase" id="Y47G6A.3">
    <property type="protein sequence ID" value="CE45641"/>
    <property type="gene ID" value="WBGene00021633"/>
</dbReference>
<accession>Q9N3R8</accession>
<feature type="transmembrane region" description="Helical" evidence="2">
    <location>
        <begin position="46"/>
        <end position="73"/>
    </location>
</feature>
<dbReference type="AlphaFoldDB" id="Q9N3R8"/>
<evidence type="ECO:0000313" key="5">
    <source>
        <dbReference type="WormBase" id="Y47G6A.3"/>
    </source>
</evidence>
<dbReference type="GeneID" id="189991"/>
<feature type="region of interest" description="Disordered" evidence="1">
    <location>
        <begin position="142"/>
        <end position="208"/>
    </location>
</feature>
<dbReference type="Bgee" id="WBGene00021633">
    <property type="expression patterns" value="Expressed in adult organism and 2 other cell types or tissues"/>
</dbReference>
<sequence length="208" mass="23609">MIDRNIIKCAQILVIIQLGFIVPGNAKMQAFSINVTEYSMAYRFNILAIGGIFNMTISLFNLIFALFNFYLIFGRYDLRLRQIAEKLKIAVDEMAGRDLHPKLKMSLSRTIPRGTSMLDDIWKLLKEPSALFDNANDLLPGQKEERIDRMNEKKEEDAKTPKNSKNSKTPKKAKMPKNAKTPRTPKSSASKTPKASTVSGKLEKKKKK</sequence>
<dbReference type="OrthoDB" id="5867540at2759"/>
<dbReference type="UCSC" id="Y47G6A.3">
    <property type="organism name" value="c. elegans"/>
</dbReference>
<dbReference type="FunCoup" id="Q9N3R8">
    <property type="interactions" value="248"/>
</dbReference>
<organism evidence="3 4">
    <name type="scientific">Caenorhabditis elegans</name>
    <dbReference type="NCBI Taxonomy" id="6239"/>
    <lineage>
        <taxon>Eukaryota</taxon>
        <taxon>Metazoa</taxon>
        <taxon>Ecdysozoa</taxon>
        <taxon>Nematoda</taxon>
        <taxon>Chromadorea</taxon>
        <taxon>Rhabditida</taxon>
        <taxon>Rhabditina</taxon>
        <taxon>Rhabditomorpha</taxon>
        <taxon>Rhabditoidea</taxon>
        <taxon>Rhabditidae</taxon>
        <taxon>Peloderinae</taxon>
        <taxon>Caenorhabditis</taxon>
    </lineage>
</organism>
<dbReference type="HOGENOM" id="CLU_107741_0_0_1"/>
<evidence type="ECO:0000313" key="4">
    <source>
        <dbReference type="Proteomes" id="UP000001940"/>
    </source>
</evidence>
<dbReference type="EMBL" id="BX284601">
    <property type="protein sequence ID" value="CCD72584.1"/>
    <property type="molecule type" value="Genomic_DNA"/>
</dbReference>
<keyword evidence="4" id="KW-1185">Reference proteome</keyword>
<keyword evidence="2" id="KW-1133">Transmembrane helix</keyword>